<name>A0A399EVC4_9DEIN</name>
<proteinExistence type="predicted"/>
<organism evidence="1 2">
    <name type="scientific">Meiothermus luteus</name>
    <dbReference type="NCBI Taxonomy" id="2026184"/>
    <lineage>
        <taxon>Bacteria</taxon>
        <taxon>Thermotogati</taxon>
        <taxon>Deinococcota</taxon>
        <taxon>Deinococci</taxon>
        <taxon>Thermales</taxon>
        <taxon>Thermaceae</taxon>
        <taxon>Meiothermus</taxon>
    </lineage>
</organism>
<reference evidence="1 2" key="1">
    <citation type="submission" date="2018-08" db="EMBL/GenBank/DDBJ databases">
        <title>Meiothermus luteus KCTC 52599 genome sequencing project.</title>
        <authorList>
            <person name="Da Costa M.S."/>
            <person name="Albuquerque L."/>
            <person name="Raposo P."/>
            <person name="Froufe H.J.C."/>
            <person name="Barroso C.S."/>
            <person name="Egas C."/>
        </authorList>
    </citation>
    <scope>NUCLEOTIDE SEQUENCE [LARGE SCALE GENOMIC DNA]</scope>
    <source>
        <strain evidence="1 2">KCTC 52599</strain>
    </source>
</reference>
<dbReference type="Gene3D" id="3.30.460.40">
    <property type="match status" value="1"/>
</dbReference>
<dbReference type="OrthoDB" id="5519456at2"/>
<keyword evidence="2" id="KW-1185">Reference proteome</keyword>
<comment type="caution">
    <text evidence="1">The sequence shown here is derived from an EMBL/GenBank/DDBJ whole genome shotgun (WGS) entry which is preliminary data.</text>
</comment>
<evidence type="ECO:0000313" key="1">
    <source>
        <dbReference type="EMBL" id="RIH87603.1"/>
    </source>
</evidence>
<evidence type="ECO:0000313" key="2">
    <source>
        <dbReference type="Proteomes" id="UP000265800"/>
    </source>
</evidence>
<dbReference type="EMBL" id="QWKZ01000020">
    <property type="protein sequence ID" value="RIH87603.1"/>
    <property type="molecule type" value="Genomic_DNA"/>
</dbReference>
<gene>
    <name evidence="1" type="ORF">Mlute_00913</name>
</gene>
<dbReference type="InterPro" id="IPR043519">
    <property type="entry name" value="NT_sf"/>
</dbReference>
<accession>A0A399EVC4</accession>
<dbReference type="Proteomes" id="UP000265800">
    <property type="component" value="Unassembled WGS sequence"/>
</dbReference>
<protein>
    <submittedName>
        <fullName evidence="1">Uncharacterized protein</fullName>
    </submittedName>
</protein>
<dbReference type="RefSeq" id="WP_119359579.1">
    <property type="nucleotide sequence ID" value="NZ_QWKZ01000020.1"/>
</dbReference>
<dbReference type="SUPFAM" id="SSF81301">
    <property type="entry name" value="Nucleotidyltransferase"/>
    <property type="match status" value="1"/>
</dbReference>
<sequence length="142" mass="16056">MTPEMLEFLKTLEKHCARYMVIGGYAVGFYGTPRHTKDLDLWVDPKEAPRLLEAIRDFFGGSDLGLTLEDLSTPGVVQLGYAPNRIDLVLMPTPDFDSAYEQSRCFSFEGQGIRVVDRKTLVELKRAFGRAIDVKDIEELEP</sequence>
<dbReference type="AlphaFoldDB" id="A0A399EVC4"/>